<feature type="transmembrane region" description="Helical" evidence="2">
    <location>
        <begin position="12"/>
        <end position="37"/>
    </location>
</feature>
<dbReference type="RefSeq" id="WP_302039452.1">
    <property type="nucleotide sequence ID" value="NZ_JAUKPO010000013.1"/>
</dbReference>
<protein>
    <submittedName>
        <fullName evidence="4">DUF1080 domain-containing protein</fullName>
    </submittedName>
</protein>
<accession>A0ABT8R982</accession>
<reference evidence="4" key="1">
    <citation type="submission" date="2023-07" db="EMBL/GenBank/DDBJ databases">
        <title>The genome sequence of Rhodocytophaga aerolata KACC 12507.</title>
        <authorList>
            <person name="Zhang X."/>
        </authorList>
    </citation>
    <scope>NUCLEOTIDE SEQUENCE</scope>
    <source>
        <strain evidence="4">KACC 12507</strain>
    </source>
</reference>
<name>A0ABT8R982_9BACT</name>
<dbReference type="InterPro" id="IPR010496">
    <property type="entry name" value="AL/BT2_dom"/>
</dbReference>
<evidence type="ECO:0000313" key="5">
    <source>
        <dbReference type="Proteomes" id="UP001168528"/>
    </source>
</evidence>
<feature type="region of interest" description="Disordered" evidence="1">
    <location>
        <begin position="125"/>
        <end position="153"/>
    </location>
</feature>
<feature type="compositionally biased region" description="Polar residues" evidence="1">
    <location>
        <begin position="125"/>
        <end position="151"/>
    </location>
</feature>
<keyword evidence="5" id="KW-1185">Reference proteome</keyword>
<dbReference type="Proteomes" id="UP001168528">
    <property type="component" value="Unassembled WGS sequence"/>
</dbReference>
<gene>
    <name evidence="4" type="ORF">Q0590_20415</name>
</gene>
<sequence>MSKIPTYKCLSINGYCLVWVVFLSCIGVSQSLLFAAVSPAQEPILGRWDITVQSPNGETPSWLEVKHSGHATLVGYFVGASGSARPISKIEFTGGQLRFSIPPQWETEKNDLVVEGRLQGEQLTGTMTMPNGNKVNWTGTRAPSLRRTGTPTWDKPITLFNGKNLDGWHAQGENQWQAVDGILRSPKSGSNLITDQSFTDFKLHIEFRYPKGSNSGVYLRGRYEVQIADSTTTQPSNDLFAGVYGFIAPSEMVNKQPGEWQTFDITLVGRMVTVEANGKMVICNREIPGITGGALNSKEGNPGPLLLQGDHGPIEYRNIVLTPAKK</sequence>
<dbReference type="Pfam" id="PF06439">
    <property type="entry name" value="3keto-disac_hyd"/>
    <property type="match status" value="1"/>
</dbReference>
<evidence type="ECO:0000256" key="1">
    <source>
        <dbReference type="SAM" id="MobiDB-lite"/>
    </source>
</evidence>
<evidence type="ECO:0000259" key="3">
    <source>
        <dbReference type="Pfam" id="PF06439"/>
    </source>
</evidence>
<dbReference type="PROSITE" id="PS51257">
    <property type="entry name" value="PROKAR_LIPOPROTEIN"/>
    <property type="match status" value="1"/>
</dbReference>
<evidence type="ECO:0000256" key="2">
    <source>
        <dbReference type="SAM" id="Phobius"/>
    </source>
</evidence>
<keyword evidence="2" id="KW-1133">Transmembrane helix</keyword>
<keyword evidence="2" id="KW-0812">Transmembrane</keyword>
<evidence type="ECO:0000313" key="4">
    <source>
        <dbReference type="EMBL" id="MDO1448652.1"/>
    </source>
</evidence>
<dbReference type="Gene3D" id="2.60.120.560">
    <property type="entry name" value="Exo-inulinase, domain 1"/>
    <property type="match status" value="1"/>
</dbReference>
<dbReference type="EMBL" id="JAUKPO010000013">
    <property type="protein sequence ID" value="MDO1448652.1"/>
    <property type="molecule type" value="Genomic_DNA"/>
</dbReference>
<organism evidence="4 5">
    <name type="scientific">Rhodocytophaga aerolata</name>
    <dbReference type="NCBI Taxonomy" id="455078"/>
    <lineage>
        <taxon>Bacteria</taxon>
        <taxon>Pseudomonadati</taxon>
        <taxon>Bacteroidota</taxon>
        <taxon>Cytophagia</taxon>
        <taxon>Cytophagales</taxon>
        <taxon>Rhodocytophagaceae</taxon>
        <taxon>Rhodocytophaga</taxon>
    </lineage>
</organism>
<comment type="caution">
    <text evidence="4">The sequence shown here is derived from an EMBL/GenBank/DDBJ whole genome shotgun (WGS) entry which is preliminary data.</text>
</comment>
<keyword evidence="2" id="KW-0472">Membrane</keyword>
<feature type="domain" description="3-keto-alpha-glucoside-1,2-lyase/3-keto-2-hydroxy-glucal hydratase" evidence="3">
    <location>
        <begin position="156"/>
        <end position="321"/>
    </location>
</feature>
<proteinExistence type="predicted"/>